<dbReference type="InterPro" id="IPR029063">
    <property type="entry name" value="SAM-dependent_MTases_sf"/>
</dbReference>
<evidence type="ECO:0000313" key="10">
    <source>
        <dbReference type="Proteomes" id="UP001154078"/>
    </source>
</evidence>
<dbReference type="EMBL" id="OV121132">
    <property type="protein sequence ID" value="CAH0546347.1"/>
    <property type="molecule type" value="Genomic_DNA"/>
</dbReference>
<evidence type="ECO:0000256" key="2">
    <source>
        <dbReference type="ARBA" id="ARBA00022679"/>
    </source>
</evidence>
<dbReference type="InterPro" id="IPR014644">
    <property type="entry name" value="MeTrfase_PRMT7"/>
</dbReference>
<dbReference type="CDD" id="cd02440">
    <property type="entry name" value="AdoMet_MTases"/>
    <property type="match status" value="1"/>
</dbReference>
<dbReference type="Proteomes" id="UP001154078">
    <property type="component" value="Chromosome 1"/>
</dbReference>
<dbReference type="Pfam" id="PF06325">
    <property type="entry name" value="PrmA"/>
    <property type="match status" value="1"/>
</dbReference>
<keyword evidence="3 7" id="KW-0949">S-adenosyl-L-methionine</keyword>
<sequence length="689" mass="78244">MLFRKDLFFAKKYRAMSVFIQKLNPITGINDWIVQNEDYDYHQEVARASFADMLHDTERNQLYEKALIAAIDKMHLKGKKANVLDIGTGTGLLSMMAARNGADSIVACEAFKPMSECAKKIIKLNGYEDKIKVIHKRSTELTVGKDCDLTERCNILVTEVFDTELIGEGALSTFSHAHKTLLEEDCIVVPESATIFAQVIECPLVQDWNKCKDIFDEDGKLLIAVPKNITYCAGSSAVHDIQLSQMPTESINTIVSPIPVLRFDWSGRTPFVYERSTINSVKAEASGKVHAIFMWWELQMDTENKIILSCAPKWAHPLGKTNTESEIPWRDHWMQAVYYLAKDFTVEKGEELNLISCHDEYSLWFNISKDLKIIDMHYLNPICECGLHISFSRTRIGQINDNKRNKKYISLLQKHVSSESTVLILSDGFFTALAAAKMGAKKVYVIETSSICSRVLQDYINYNKLENVTIIRTINQLVKDNVQDINLVISEPYFTSSILPWDSLLFIYLLKGLQTCLTSDAKVFPQKAIVKAVCVQFKDLHKIRSPLVNCEGFLMDHFDKLIEESSDISDDNVEAQPLWEYPCVALTNEQEISMLDILNNPTTLQESSGCFQISSDLECNGIAIWIDWVHDGSVISTGPTEPIVVGEKIEWDIHTRQGVCLFPNTLKKAINYDFKFDFISGNILFKYKF</sequence>
<protein>
    <recommendedName>
        <fullName evidence="6">Protein arginine N-methyltransferase</fullName>
        <ecNumber evidence="6">2.1.1.-</ecNumber>
    </recommendedName>
</protein>
<dbReference type="PIRSF" id="PIRSF036946">
    <property type="entry name" value="Arg_N-mtase"/>
    <property type="match status" value="1"/>
</dbReference>
<dbReference type="PROSITE" id="PS51678">
    <property type="entry name" value="SAM_MT_PRMT"/>
    <property type="match status" value="2"/>
</dbReference>
<evidence type="ECO:0000256" key="1">
    <source>
        <dbReference type="ARBA" id="ARBA00022603"/>
    </source>
</evidence>
<dbReference type="Gene3D" id="3.40.50.150">
    <property type="entry name" value="Vaccinia Virus protein VP39"/>
    <property type="match status" value="2"/>
</dbReference>
<dbReference type="OrthoDB" id="412876at2759"/>
<keyword evidence="10" id="KW-1185">Reference proteome</keyword>
<keyword evidence="2 7" id="KW-0808">Transferase</keyword>
<comment type="similarity">
    <text evidence="6">Belongs to the class I-like SAM-binding methyltransferase superfamily. Protein arginine N-methyltransferase family. PRMT7 subfamily.</text>
</comment>
<keyword evidence="4" id="KW-0677">Repeat</keyword>
<proteinExistence type="inferred from homology"/>
<dbReference type="GO" id="GO:0042054">
    <property type="term" value="F:histone methyltransferase activity"/>
    <property type="evidence" value="ECO:0007669"/>
    <property type="project" value="TreeGrafter"/>
</dbReference>
<evidence type="ECO:0000256" key="6">
    <source>
        <dbReference type="PIRNR" id="PIRNR036946"/>
    </source>
</evidence>
<dbReference type="SUPFAM" id="SSF53335">
    <property type="entry name" value="S-adenosyl-L-methionine-dependent methyltransferases"/>
    <property type="match status" value="2"/>
</dbReference>
<name>A0A9P0AQV4_BRAAE</name>
<dbReference type="FunFam" id="3.40.50.150:FF:000071">
    <property type="entry name" value="Protein arginine N-methyltransferase 7"/>
    <property type="match status" value="1"/>
</dbReference>
<dbReference type="AlphaFoldDB" id="A0A9P0AQV4"/>
<feature type="domain" description="Protein arginine N-methyltransferase" evidence="8">
    <location>
        <begin position="232"/>
        <end position="354"/>
    </location>
</feature>
<dbReference type="PANTHER" id="PTHR11006">
    <property type="entry name" value="PROTEIN ARGININE N-METHYLTRANSFERASE"/>
    <property type="match status" value="1"/>
</dbReference>
<dbReference type="InterPro" id="IPR055135">
    <property type="entry name" value="PRMT_dom"/>
</dbReference>
<evidence type="ECO:0000256" key="4">
    <source>
        <dbReference type="ARBA" id="ARBA00022737"/>
    </source>
</evidence>
<dbReference type="GO" id="GO:0016274">
    <property type="term" value="F:protein-arginine N-methyltransferase activity"/>
    <property type="evidence" value="ECO:0007669"/>
    <property type="project" value="InterPro"/>
</dbReference>
<evidence type="ECO:0000313" key="9">
    <source>
        <dbReference type="EMBL" id="CAH0546347.1"/>
    </source>
</evidence>
<dbReference type="FunFam" id="3.40.50.150:FF:000070">
    <property type="entry name" value="Protein arginine N-methyltransferase 7"/>
    <property type="match status" value="1"/>
</dbReference>
<dbReference type="Gene3D" id="2.70.160.11">
    <property type="entry name" value="Hnrnp arginine n-methyltransferase1"/>
    <property type="match status" value="2"/>
</dbReference>
<dbReference type="Pfam" id="PF22528">
    <property type="entry name" value="PRMT_C"/>
    <property type="match status" value="1"/>
</dbReference>
<dbReference type="EC" id="2.1.1.-" evidence="6"/>
<evidence type="ECO:0000256" key="7">
    <source>
        <dbReference type="PROSITE-ProRule" id="PRU01015"/>
    </source>
</evidence>
<keyword evidence="1 7" id="KW-0489">Methyltransferase</keyword>
<organism evidence="9 10">
    <name type="scientific">Brassicogethes aeneus</name>
    <name type="common">Rape pollen beetle</name>
    <name type="synonym">Meligethes aeneus</name>
    <dbReference type="NCBI Taxonomy" id="1431903"/>
    <lineage>
        <taxon>Eukaryota</taxon>
        <taxon>Metazoa</taxon>
        <taxon>Ecdysozoa</taxon>
        <taxon>Arthropoda</taxon>
        <taxon>Hexapoda</taxon>
        <taxon>Insecta</taxon>
        <taxon>Pterygota</taxon>
        <taxon>Neoptera</taxon>
        <taxon>Endopterygota</taxon>
        <taxon>Coleoptera</taxon>
        <taxon>Polyphaga</taxon>
        <taxon>Cucujiformia</taxon>
        <taxon>Nitidulidae</taxon>
        <taxon>Meligethinae</taxon>
        <taxon>Brassicogethes</taxon>
    </lineage>
</organism>
<comment type="function">
    <text evidence="5">Essential arginine methyltransferase that can both catalyze the formation of omega-N monomethylarginine (MMA) and symmetrical dimethylarginine (sDMA). Specifically mediates the symmetrical dimethylation of arginine residues in the small nuclear ribonucleoproteins SmD1 and SmD3.</text>
</comment>
<evidence type="ECO:0000256" key="3">
    <source>
        <dbReference type="ARBA" id="ARBA00022691"/>
    </source>
</evidence>
<reference evidence="9" key="1">
    <citation type="submission" date="2021-12" db="EMBL/GenBank/DDBJ databases">
        <authorList>
            <person name="King R."/>
        </authorList>
    </citation>
    <scope>NUCLEOTIDE SEQUENCE</scope>
</reference>
<comment type="function">
    <text evidence="6">Arginine methyltransferase that can both catalyze the formation of omega-N monomethylarginine (MMA) and symmetrical dimethylarginine (sDMA).</text>
</comment>
<evidence type="ECO:0000256" key="5">
    <source>
        <dbReference type="ARBA" id="ARBA00025081"/>
    </source>
</evidence>
<dbReference type="PANTHER" id="PTHR11006:SF4">
    <property type="entry name" value="PROTEIN ARGININE N-METHYLTRANSFERASE 7"/>
    <property type="match status" value="1"/>
</dbReference>
<gene>
    <name evidence="9" type="ORF">MELIAE_LOCUS532</name>
</gene>
<dbReference type="InterPro" id="IPR025799">
    <property type="entry name" value="Arg_MeTrfase"/>
</dbReference>
<evidence type="ECO:0000259" key="8">
    <source>
        <dbReference type="Pfam" id="PF22528"/>
    </source>
</evidence>
<accession>A0A9P0AQV4</accession>
<dbReference type="GO" id="GO:0032259">
    <property type="term" value="P:methylation"/>
    <property type="evidence" value="ECO:0007669"/>
    <property type="project" value="UniProtKB-KW"/>
</dbReference>